<evidence type="ECO:0000256" key="7">
    <source>
        <dbReference type="ARBA" id="ARBA00023054"/>
    </source>
</evidence>
<sequence>MGSSLAVTGAAMDAPVSSSLAEMGAMNAPVSSSLGVMGSLLRKIDSLLPLDYRLRGPLKDRVALLKVDLEEISVALVEQSMVDSPNEMAKYWMNEVRELCYDIEDFIDDMMLTHADAKMRSVQSFKVGRVKISWLPKTVRQCTRATKIAELRDLVREAIERHGRYLDGCTSSSRSLFTVYGHIPLMYTEAANYLVGVDDAKTKLIKWITNEEQHPLSEAANYLVGVNDAKTKLIKLLTDEKEQKLKIVAITGHAGVGKTTLAKQLYHEVGQQFECRAFVRASRKPDMTRLLEGILSQVEQHRCPSNSYTVQNLIDNLTKHLQNKRYVIVIDDLWETISWDIVASAFPEEIAGVALECCDYQSDNILKMKPLGGEDSGNLLLNLVFGPERLCPEQLKGALDIIIAKCAGLPLATICVSGLLTTQPDNPELWQHVQEFLCSNLSTNSTLEETLQEILKLSYISLPHYLKTCLMYLSVYPEGCTMWKFDLAKQWIAEGFICAIEGTDTGEVADSYFEELVNRGMIQPVDINYNGEVLSCTLHHAVLDLITLESTEERFITSLDYSQTIRGHYSKARRLSLHFSNPRYAKKPTGLTLSKVRSIGFFGIIKCVPTIVGFKHLRVLILEFWGDQRGIMSFDLTRISRFFQLRYLKISCDASVEVELPSQMRMLRYLETLIIDAAVSAVPSDIIHLPGLLHLSLGDKTDLPDEVGRIRSLRALHCFDLSSNSEDSVLSLGDLLNLQDLNLTYRTEESDDHLKRNLAALASSLGKLVNLKSVTLAPSASGTAIYHDVWSSMSSLPFFLQRLELLPPICIFSRLPQCLGQLRKLCILTVVVNELLMEDMDILTGLSALTVFSLHVRQPTLESIIFKKRAFLGLKCFKYTCGVLFLTFQEEAFPNLQRLELSFNAHRGEQYYDYLSGIGYLLNLKEIAGTIGAATDAEESDRRVAESAFTDAIRKHPRFPSYDHVKRVDWVHEEYQLRTQAKDSSREKYETLGKQHGRKEGDSLHEQTRILLKETGEETKQCTNSCQMIKFSLGLDSDPTKDRKNSSIGIGFHSYKPKGSKGIFPTKILSYEIPTKILQTKGGLKGTHQVKETRRVLMMMEDQGLAVAEDDSFAALPLLPKLPRRAPNTIAATLAGEMIAQSTIPHHTSVQTPPCHHEAVGVTALHPGSLTMTDNVGSGTTTLAFGHLPSLSRRLLAGADLPSLAFRSPRGRRASTLASSRRSNLIAAFSKPKLSSRTDPRGASPWWRRQLVRAPHQTPPYAQMRGTTSGDPGRGRGRRERYEMGEGGGHRRLLLPGALPTGGVDGRGGGWRSSGGGGVHLPCHLGGRDGAEPSFSQDMERILKEAQTRWLRSTEICEILKNYRNFHIAPEPPNMPASGSLFLFDRKVLRLFRKDGHNWRKKKNGKTVIEAHERLKSGGIDVLHCYYAHGEENINFQRRSYWMLEEDYMHIALVHYLEVKEKIEKLKKLLEVYESRLPRSKYLPGDFISLADLSHFSFMRYFMTTEYADQLDTYPHVKAWWAALLARPSVKKLYDW</sequence>
<gene>
    <name evidence="11" type="ORF">TRIUR3_23040</name>
</gene>
<dbReference type="eggNOG" id="KOG4658">
    <property type="taxonomic scope" value="Eukaryota"/>
</dbReference>
<dbReference type="eggNOG" id="KOG0520">
    <property type="taxonomic scope" value="Eukaryota"/>
</dbReference>
<evidence type="ECO:0000256" key="6">
    <source>
        <dbReference type="ARBA" id="ARBA00022821"/>
    </source>
</evidence>
<dbReference type="InterPro" id="IPR004046">
    <property type="entry name" value="GST_C"/>
</dbReference>
<dbReference type="SUPFAM" id="SSF52047">
    <property type="entry name" value="RNI-like"/>
    <property type="match status" value="1"/>
</dbReference>
<comment type="subcellular location">
    <subcellularLocation>
        <location evidence="1">Nucleus</location>
    </subcellularLocation>
</comment>
<dbReference type="InterPro" id="IPR042197">
    <property type="entry name" value="Apaf_helical"/>
</dbReference>
<dbReference type="PANTHER" id="PTHR23335:SF29">
    <property type="entry name" value="CALMODULIN-BINDING TRANSCRIPTION ACTIVATOR 1"/>
    <property type="match status" value="1"/>
</dbReference>
<evidence type="ECO:0000256" key="9">
    <source>
        <dbReference type="ARBA" id="ARBA00023242"/>
    </source>
</evidence>
<feature type="region of interest" description="Disordered" evidence="10">
    <location>
        <begin position="1256"/>
        <end position="1298"/>
    </location>
</feature>
<evidence type="ECO:0000256" key="1">
    <source>
        <dbReference type="ARBA" id="ARBA00004123"/>
    </source>
</evidence>
<dbReference type="PROSITE" id="PS50405">
    <property type="entry name" value="GST_CTER"/>
    <property type="match status" value="1"/>
</dbReference>
<dbReference type="GO" id="GO:0005634">
    <property type="term" value="C:nucleus"/>
    <property type="evidence" value="ECO:0007669"/>
    <property type="project" value="UniProtKB-SubCell"/>
</dbReference>
<keyword evidence="7" id="KW-0175">Coiled coil</keyword>
<dbReference type="Pfam" id="PF03859">
    <property type="entry name" value="CG-1"/>
    <property type="match status" value="1"/>
</dbReference>
<keyword evidence="8" id="KW-0804">Transcription</keyword>
<dbReference type="Gene3D" id="1.10.8.430">
    <property type="entry name" value="Helical domain of apoptotic protease-activating factors"/>
    <property type="match status" value="1"/>
</dbReference>
<evidence type="ECO:0000256" key="10">
    <source>
        <dbReference type="SAM" id="MobiDB-lite"/>
    </source>
</evidence>
<dbReference type="InterPro" id="IPR027417">
    <property type="entry name" value="P-loop_NTPase"/>
</dbReference>
<dbReference type="Gene3D" id="1.10.10.10">
    <property type="entry name" value="Winged helix-like DNA-binding domain superfamily/Winged helix DNA-binding domain"/>
    <property type="match status" value="1"/>
</dbReference>
<keyword evidence="4" id="KW-0677">Repeat</keyword>
<dbReference type="InterPro" id="IPR041118">
    <property type="entry name" value="Rx_N"/>
</dbReference>
<dbReference type="PANTHER" id="PTHR23335">
    <property type="entry name" value="CALMODULIN-BINDING TRANSCRIPTION ACTIVATOR CAMTA"/>
    <property type="match status" value="1"/>
</dbReference>
<dbReference type="Pfam" id="PF14497">
    <property type="entry name" value="GST_C_3"/>
    <property type="match status" value="1"/>
</dbReference>
<evidence type="ECO:0000256" key="4">
    <source>
        <dbReference type="ARBA" id="ARBA00022737"/>
    </source>
</evidence>
<accession>M7Z655</accession>
<comment type="similarity">
    <text evidence="2">Belongs to the disease resistance NB-LRR family.</text>
</comment>
<dbReference type="FunFam" id="1.10.10.10:FF:000322">
    <property type="entry name" value="Probable disease resistance protein At1g63360"/>
    <property type="match status" value="1"/>
</dbReference>
<dbReference type="InterPro" id="IPR036388">
    <property type="entry name" value="WH-like_DNA-bd_sf"/>
</dbReference>
<dbReference type="Pfam" id="PF00931">
    <property type="entry name" value="NB-ARC"/>
    <property type="match status" value="1"/>
</dbReference>
<dbReference type="EMBL" id="KD130246">
    <property type="protein sequence ID" value="EMS58638.1"/>
    <property type="molecule type" value="Genomic_DNA"/>
</dbReference>
<dbReference type="Gene3D" id="3.40.50.300">
    <property type="entry name" value="P-loop containing nucleotide triphosphate hydrolases"/>
    <property type="match status" value="1"/>
</dbReference>
<dbReference type="OMA" id="PMERIVF"/>
<dbReference type="GO" id="GO:0006357">
    <property type="term" value="P:regulation of transcription by RNA polymerase II"/>
    <property type="evidence" value="ECO:0007669"/>
    <property type="project" value="TreeGrafter"/>
</dbReference>
<dbReference type="InterPro" id="IPR002182">
    <property type="entry name" value="NB-ARC"/>
</dbReference>
<dbReference type="PRINTS" id="PR00364">
    <property type="entry name" value="DISEASERSIST"/>
</dbReference>
<feature type="region of interest" description="Disordered" evidence="10">
    <location>
        <begin position="982"/>
        <end position="1002"/>
    </location>
</feature>
<dbReference type="SUPFAM" id="SSF52540">
    <property type="entry name" value="P-loop containing nucleoside triphosphate hydrolases"/>
    <property type="match status" value="1"/>
</dbReference>
<dbReference type="GO" id="GO:0002758">
    <property type="term" value="P:innate immune response-activating signaling pathway"/>
    <property type="evidence" value="ECO:0007669"/>
    <property type="project" value="UniProtKB-ARBA"/>
</dbReference>
<dbReference type="PROSITE" id="PS51437">
    <property type="entry name" value="CG_1"/>
    <property type="match status" value="1"/>
</dbReference>
<dbReference type="Gene3D" id="1.20.1050.10">
    <property type="match status" value="1"/>
</dbReference>
<dbReference type="Pfam" id="PF18052">
    <property type="entry name" value="Rx_N"/>
    <property type="match status" value="1"/>
</dbReference>
<evidence type="ECO:0000256" key="8">
    <source>
        <dbReference type="ARBA" id="ARBA00023163"/>
    </source>
</evidence>
<dbReference type="InterPro" id="IPR010987">
    <property type="entry name" value="Glutathione-S-Trfase_C-like"/>
</dbReference>
<dbReference type="InterPro" id="IPR036282">
    <property type="entry name" value="Glutathione-S-Trfase_C_sf"/>
</dbReference>
<dbReference type="GO" id="GO:0003712">
    <property type="term" value="F:transcription coregulator activity"/>
    <property type="evidence" value="ECO:0007669"/>
    <property type="project" value="TreeGrafter"/>
</dbReference>
<dbReference type="GO" id="GO:0043531">
    <property type="term" value="F:ADP binding"/>
    <property type="evidence" value="ECO:0007669"/>
    <property type="project" value="InterPro"/>
</dbReference>
<dbReference type="InterPro" id="IPR032675">
    <property type="entry name" value="LRR_dom_sf"/>
</dbReference>
<dbReference type="Pfam" id="PF23559">
    <property type="entry name" value="WHD_DRP"/>
    <property type="match status" value="1"/>
</dbReference>
<keyword evidence="5" id="KW-0547">Nucleotide-binding</keyword>
<dbReference type="SMART" id="SM01076">
    <property type="entry name" value="CG-1"/>
    <property type="match status" value="1"/>
</dbReference>
<keyword evidence="6" id="KW-0611">Plant defense</keyword>
<dbReference type="InterPro" id="IPR055414">
    <property type="entry name" value="LRR_R13L4/SHOC2-like"/>
</dbReference>
<dbReference type="GO" id="GO:0003690">
    <property type="term" value="F:double-stranded DNA binding"/>
    <property type="evidence" value="ECO:0007669"/>
    <property type="project" value="TreeGrafter"/>
</dbReference>
<dbReference type="GO" id="GO:0009626">
    <property type="term" value="P:plant-type hypersensitive response"/>
    <property type="evidence" value="ECO:0007669"/>
    <property type="project" value="UniProtKB-ARBA"/>
</dbReference>
<name>M7Z655_TRIUA</name>
<dbReference type="Pfam" id="PF23598">
    <property type="entry name" value="LRR_14"/>
    <property type="match status" value="1"/>
</dbReference>
<proteinExistence type="inferred from homology"/>
<evidence type="ECO:0000256" key="5">
    <source>
        <dbReference type="ARBA" id="ARBA00022741"/>
    </source>
</evidence>
<protein>
    <submittedName>
        <fullName evidence="11">Calmodulin-binding transcription activator 2</fullName>
    </submittedName>
</protein>
<keyword evidence="9" id="KW-0539">Nucleus</keyword>
<reference evidence="11" key="1">
    <citation type="journal article" date="2013" name="Nature">
        <title>Draft genome of the wheat A-genome progenitor Triticum urartu.</title>
        <authorList>
            <person name="Ling H.Q."/>
            <person name="Zhao S."/>
            <person name="Liu D."/>
            <person name="Wang J."/>
            <person name="Sun H."/>
            <person name="Zhang C."/>
            <person name="Fan H."/>
            <person name="Li D."/>
            <person name="Dong L."/>
            <person name="Tao Y."/>
            <person name="Gao C."/>
            <person name="Wu H."/>
            <person name="Li Y."/>
            <person name="Cui Y."/>
            <person name="Guo X."/>
            <person name="Zheng S."/>
            <person name="Wang B."/>
            <person name="Yu K."/>
            <person name="Liang Q."/>
            <person name="Yang W."/>
            <person name="Lou X."/>
            <person name="Chen J."/>
            <person name="Feng M."/>
            <person name="Jian J."/>
            <person name="Zhang X."/>
            <person name="Luo G."/>
            <person name="Jiang Y."/>
            <person name="Liu J."/>
            <person name="Wang Z."/>
            <person name="Sha Y."/>
            <person name="Zhang B."/>
            <person name="Wu H."/>
            <person name="Tang D."/>
            <person name="Shen Q."/>
            <person name="Xue P."/>
            <person name="Zou S."/>
            <person name="Wang X."/>
            <person name="Liu X."/>
            <person name="Wang F."/>
            <person name="Yang Y."/>
            <person name="An X."/>
            <person name="Dong Z."/>
            <person name="Zhang K."/>
            <person name="Zhang X."/>
            <person name="Luo M.C."/>
            <person name="Dvorak J."/>
            <person name="Tong Y."/>
            <person name="Wang J."/>
            <person name="Yang H."/>
            <person name="Li Z."/>
            <person name="Wang D."/>
            <person name="Zhang A."/>
            <person name="Wang J."/>
        </authorList>
    </citation>
    <scope>NUCLEOTIDE SEQUENCE</scope>
</reference>
<evidence type="ECO:0000256" key="2">
    <source>
        <dbReference type="ARBA" id="ARBA00008894"/>
    </source>
</evidence>
<evidence type="ECO:0000313" key="11">
    <source>
        <dbReference type="EMBL" id="EMS58638.1"/>
    </source>
</evidence>
<dbReference type="GO" id="GO:0042742">
    <property type="term" value="P:defense response to bacterium"/>
    <property type="evidence" value="ECO:0007669"/>
    <property type="project" value="UniProtKB-ARBA"/>
</dbReference>
<dbReference type="eggNOG" id="KOG0867">
    <property type="taxonomic scope" value="Eukaryota"/>
</dbReference>
<dbReference type="SUPFAM" id="SSF47616">
    <property type="entry name" value="GST C-terminal domain-like"/>
    <property type="match status" value="1"/>
</dbReference>
<keyword evidence="3" id="KW-0433">Leucine-rich repeat</keyword>
<dbReference type="Gene3D" id="3.80.10.10">
    <property type="entry name" value="Ribonuclease Inhibitor"/>
    <property type="match status" value="1"/>
</dbReference>
<dbReference type="Gene3D" id="1.20.5.4130">
    <property type="match status" value="1"/>
</dbReference>
<dbReference type="InterPro" id="IPR058922">
    <property type="entry name" value="WHD_DRP"/>
</dbReference>
<dbReference type="InterPro" id="IPR005559">
    <property type="entry name" value="CG-1_dom"/>
</dbReference>
<organism evidence="11">
    <name type="scientific">Triticum urartu</name>
    <name type="common">Red wild einkorn</name>
    <name type="synonym">Crithodium urartu</name>
    <dbReference type="NCBI Taxonomy" id="4572"/>
    <lineage>
        <taxon>Eukaryota</taxon>
        <taxon>Viridiplantae</taxon>
        <taxon>Streptophyta</taxon>
        <taxon>Embryophyta</taxon>
        <taxon>Tracheophyta</taxon>
        <taxon>Spermatophyta</taxon>
        <taxon>Magnoliopsida</taxon>
        <taxon>Liliopsida</taxon>
        <taxon>Poales</taxon>
        <taxon>Poaceae</taxon>
        <taxon>BOP clade</taxon>
        <taxon>Pooideae</taxon>
        <taxon>Triticodae</taxon>
        <taxon>Triticeae</taxon>
        <taxon>Triticinae</taxon>
        <taxon>Triticum</taxon>
    </lineage>
</organism>
<evidence type="ECO:0000256" key="3">
    <source>
        <dbReference type="ARBA" id="ARBA00022614"/>
    </source>
</evidence>